<evidence type="ECO:0000313" key="4">
    <source>
        <dbReference type="Proteomes" id="UP000479241"/>
    </source>
</evidence>
<comment type="caution">
    <text evidence="3">The sequence shown here is derived from an EMBL/GenBank/DDBJ whole genome shotgun (WGS) entry which is preliminary data.</text>
</comment>
<evidence type="ECO:0000256" key="2">
    <source>
        <dbReference type="SAM" id="Phobius"/>
    </source>
</evidence>
<evidence type="ECO:0000256" key="1">
    <source>
        <dbReference type="SAM" id="MobiDB-lite"/>
    </source>
</evidence>
<protein>
    <submittedName>
        <fullName evidence="3">Uncharacterized protein</fullName>
    </submittedName>
</protein>
<dbReference type="RefSeq" id="WP_163206177.1">
    <property type="nucleotide sequence ID" value="NZ_JAAGWG010000022.1"/>
</dbReference>
<evidence type="ECO:0000313" key="3">
    <source>
        <dbReference type="EMBL" id="NEK86820.1"/>
    </source>
</evidence>
<organism evidence="3 4">
    <name type="scientific">Blastococcus saxobsidens</name>
    <dbReference type="NCBI Taxonomy" id="138336"/>
    <lineage>
        <taxon>Bacteria</taxon>
        <taxon>Bacillati</taxon>
        <taxon>Actinomycetota</taxon>
        <taxon>Actinomycetes</taxon>
        <taxon>Geodermatophilales</taxon>
        <taxon>Geodermatophilaceae</taxon>
        <taxon>Blastococcus</taxon>
    </lineage>
</organism>
<dbReference type="EMBL" id="JAAGWG010000022">
    <property type="protein sequence ID" value="NEK86820.1"/>
    <property type="molecule type" value="Genomic_DNA"/>
</dbReference>
<sequence length="311" mass="32184">MIWPALVLLSLGVVDLARWDSERLGRGSLLGPLLAGLLAAVVLRLGGLGTGATAGAVVVVVLLSLGWAVAVAASVREERPTWPALLVAGCLLGAALVLAPAAPPLGGRLERWYRSLPWPALDGVPLERALLVVACAVFLIGTGNVLVRLVLTASGSKVRRSEQQIKGGRVLGPMERLLILGLGLSGNVAAASIIVAAKGLLRFPELQSYRAEPGVDGRPADVATSDGARSDGARSDIARSDIAMSDIARSDIAMSDIAMSDIAMSDIATSDIATSDDEPATPGQRIDVLTEYFLIGSMTSWLLALACLALV</sequence>
<feature type="transmembrane region" description="Helical" evidence="2">
    <location>
        <begin position="52"/>
        <end position="75"/>
    </location>
</feature>
<name>A0A6L9W5U3_9ACTN</name>
<dbReference type="AlphaFoldDB" id="A0A6L9W5U3"/>
<feature type="region of interest" description="Disordered" evidence="1">
    <location>
        <begin position="212"/>
        <end position="233"/>
    </location>
</feature>
<feature type="transmembrane region" description="Helical" evidence="2">
    <location>
        <begin position="177"/>
        <end position="197"/>
    </location>
</feature>
<feature type="transmembrane region" description="Helical" evidence="2">
    <location>
        <begin position="28"/>
        <end position="46"/>
    </location>
</feature>
<accession>A0A6L9W5U3</accession>
<feature type="transmembrane region" description="Helical" evidence="2">
    <location>
        <begin position="292"/>
        <end position="310"/>
    </location>
</feature>
<reference evidence="3 4" key="1">
    <citation type="submission" date="2019-12" db="EMBL/GenBank/DDBJ databases">
        <title>the WGS of Blastococcus saxobsidens 67B17.</title>
        <authorList>
            <person name="Jiang Z."/>
        </authorList>
    </citation>
    <scope>NUCLEOTIDE SEQUENCE [LARGE SCALE GENOMIC DNA]</scope>
    <source>
        <strain evidence="3 4">67B17</strain>
    </source>
</reference>
<keyword evidence="2" id="KW-1133">Transmembrane helix</keyword>
<dbReference type="Proteomes" id="UP000479241">
    <property type="component" value="Unassembled WGS sequence"/>
</dbReference>
<keyword evidence="2" id="KW-0812">Transmembrane</keyword>
<feature type="transmembrane region" description="Helical" evidence="2">
    <location>
        <begin position="129"/>
        <end position="151"/>
    </location>
</feature>
<keyword evidence="2" id="KW-0472">Membrane</keyword>
<feature type="transmembrane region" description="Helical" evidence="2">
    <location>
        <begin position="82"/>
        <end position="102"/>
    </location>
</feature>
<proteinExistence type="predicted"/>
<gene>
    <name evidence="3" type="ORF">GCU60_13820</name>
</gene>